<dbReference type="Gene3D" id="1.20.1050.90">
    <property type="entry name" value="RecF/RecN/SMC, N-terminal domain"/>
    <property type="match status" value="1"/>
</dbReference>
<feature type="binding site" evidence="9">
    <location>
        <begin position="30"/>
        <end position="37"/>
    </location>
    <ligand>
        <name>ATP</name>
        <dbReference type="ChEBI" id="CHEBI:30616"/>
    </ligand>
</feature>
<dbReference type="PROSITE" id="PS00617">
    <property type="entry name" value="RECF_1"/>
    <property type="match status" value="1"/>
</dbReference>
<evidence type="ECO:0000256" key="8">
    <source>
        <dbReference type="ARBA" id="ARBA00023125"/>
    </source>
</evidence>
<dbReference type="PANTHER" id="PTHR32182:SF0">
    <property type="entry name" value="DNA REPLICATION AND REPAIR PROTEIN RECF"/>
    <property type="match status" value="1"/>
</dbReference>
<dbReference type="InterPro" id="IPR003395">
    <property type="entry name" value="RecF/RecN/SMC_N"/>
</dbReference>
<keyword evidence="4 9" id="KW-0963">Cytoplasm</keyword>
<evidence type="ECO:0000313" key="11">
    <source>
        <dbReference type="EMBL" id="AXK60217.1"/>
    </source>
</evidence>
<dbReference type="GO" id="GO:0005524">
    <property type="term" value="F:ATP binding"/>
    <property type="evidence" value="ECO:0007669"/>
    <property type="project" value="UniProtKB-UniRule"/>
</dbReference>
<dbReference type="Pfam" id="PF02463">
    <property type="entry name" value="SMC_N"/>
    <property type="match status" value="1"/>
</dbReference>
<comment type="subcellular location">
    <subcellularLocation>
        <location evidence="1 9">Cytoplasm</location>
    </subcellularLocation>
</comment>
<feature type="domain" description="RecF/RecN/SMC N-terminal" evidence="10">
    <location>
        <begin position="3"/>
        <end position="348"/>
    </location>
</feature>
<evidence type="ECO:0000313" key="12">
    <source>
        <dbReference type="Proteomes" id="UP000254834"/>
    </source>
</evidence>
<dbReference type="GO" id="GO:0000731">
    <property type="term" value="P:DNA synthesis involved in DNA repair"/>
    <property type="evidence" value="ECO:0007669"/>
    <property type="project" value="TreeGrafter"/>
</dbReference>
<dbReference type="InterPro" id="IPR042174">
    <property type="entry name" value="RecF_2"/>
</dbReference>
<evidence type="ECO:0000256" key="9">
    <source>
        <dbReference type="HAMAP-Rule" id="MF_00365"/>
    </source>
</evidence>
<dbReference type="NCBIfam" id="TIGR00611">
    <property type="entry name" value="recf"/>
    <property type="match status" value="1"/>
</dbReference>
<keyword evidence="7 9" id="KW-0067">ATP-binding</keyword>
<name>A0A345ZAA0_9BACT</name>
<dbReference type="GO" id="GO:0009432">
    <property type="term" value="P:SOS response"/>
    <property type="evidence" value="ECO:0007669"/>
    <property type="project" value="UniProtKB-UniRule"/>
</dbReference>
<gene>
    <name evidence="9" type="primary">recF</name>
    <name evidence="11" type="ORF">C0J27_00430</name>
</gene>
<keyword evidence="9" id="KW-0227">DNA damage</keyword>
<dbReference type="GO" id="GO:0003697">
    <property type="term" value="F:single-stranded DNA binding"/>
    <property type="evidence" value="ECO:0007669"/>
    <property type="project" value="UniProtKB-UniRule"/>
</dbReference>
<dbReference type="SUPFAM" id="SSF52540">
    <property type="entry name" value="P-loop containing nucleoside triphosphate hydrolases"/>
    <property type="match status" value="1"/>
</dbReference>
<dbReference type="InterPro" id="IPR027417">
    <property type="entry name" value="P-loop_NTPase"/>
</dbReference>
<proteinExistence type="inferred from homology"/>
<accession>A0A345ZAA0</accession>
<keyword evidence="6 9" id="KW-0547">Nucleotide-binding</keyword>
<comment type="similarity">
    <text evidence="2 9">Belongs to the RecF family.</text>
</comment>
<dbReference type="EMBL" id="CP025544">
    <property type="protein sequence ID" value="AXK60217.1"/>
    <property type="molecule type" value="Genomic_DNA"/>
</dbReference>
<dbReference type="OrthoDB" id="9803889at2"/>
<evidence type="ECO:0000256" key="5">
    <source>
        <dbReference type="ARBA" id="ARBA00022705"/>
    </source>
</evidence>
<protein>
    <recommendedName>
        <fullName evidence="3 9">DNA replication and repair protein RecF</fullName>
    </recommendedName>
</protein>
<dbReference type="GO" id="GO:0006302">
    <property type="term" value="P:double-strand break repair"/>
    <property type="evidence" value="ECO:0007669"/>
    <property type="project" value="TreeGrafter"/>
</dbReference>
<dbReference type="HAMAP" id="MF_00365">
    <property type="entry name" value="RecF"/>
    <property type="match status" value="1"/>
</dbReference>
<dbReference type="KEGG" id="cdes:C0J27_00430"/>
<evidence type="ECO:0000256" key="1">
    <source>
        <dbReference type="ARBA" id="ARBA00004496"/>
    </source>
</evidence>
<organism evidence="11 12">
    <name type="scientific">Candidatus Chromulinivorax destructor</name>
    <dbReference type="NCBI Taxonomy" id="2066483"/>
    <lineage>
        <taxon>Bacteria</taxon>
        <taxon>Candidatus Babelota</taxon>
        <taxon>Candidatus Babeliae</taxon>
        <taxon>Candidatus Babeliales</taxon>
        <taxon>Candidatus Chromulinivoraceae</taxon>
        <taxon>Candidatus Chromulinivorax</taxon>
    </lineage>
</organism>
<dbReference type="Gene3D" id="3.40.50.300">
    <property type="entry name" value="P-loop containing nucleotide triphosphate hydrolases"/>
    <property type="match status" value="1"/>
</dbReference>
<dbReference type="PANTHER" id="PTHR32182">
    <property type="entry name" value="DNA REPLICATION AND REPAIR PROTEIN RECF"/>
    <property type="match status" value="1"/>
</dbReference>
<sequence>MRLDKIELKNFRCFEKASFDLATDIVIIYGNNGSGKTTIIEAIHYLCYLSSFRSRLPAEMVNFEKDNFFIKGLVRQDETETHDIQVGFAGKKKVAKIDNVSISSYKELFPYYQVVTVTVDDIELIQGSPIIRRNFIDQVVLLENPDYMELLKRFKQVLQQRNAMFAKQFNYDLYVIWTRQLWECTRAIQEKRIEALQRLSVKVAKLLVDFFDENYTLDIIYSYKHIIADETFEQFLERKKGIIAYESMAKRSDFGAHLDDFTLHFCRKKLKSYGSRGQQKLLVLLIKIAQILDLHEKNIHPIFVLDDFITDFDKDRLQGIISLLLTLDCQLIISCPIREKLLEELVSASNISTIELNSI</sequence>
<dbReference type="GO" id="GO:0006260">
    <property type="term" value="P:DNA replication"/>
    <property type="evidence" value="ECO:0007669"/>
    <property type="project" value="UniProtKB-UniRule"/>
</dbReference>
<dbReference type="AlphaFoldDB" id="A0A345ZAA0"/>
<dbReference type="InterPro" id="IPR018078">
    <property type="entry name" value="DNA-binding_RecF_CS"/>
</dbReference>
<keyword evidence="9" id="KW-0234">DNA repair</keyword>
<evidence type="ECO:0000256" key="3">
    <source>
        <dbReference type="ARBA" id="ARBA00020170"/>
    </source>
</evidence>
<evidence type="ECO:0000256" key="7">
    <source>
        <dbReference type="ARBA" id="ARBA00022840"/>
    </source>
</evidence>
<evidence type="ECO:0000259" key="10">
    <source>
        <dbReference type="Pfam" id="PF02463"/>
    </source>
</evidence>
<dbReference type="InterPro" id="IPR001238">
    <property type="entry name" value="DNA-binding_RecF"/>
</dbReference>
<keyword evidence="5 9" id="KW-0235">DNA replication</keyword>
<keyword evidence="12" id="KW-1185">Reference proteome</keyword>
<keyword evidence="8 9" id="KW-0238">DNA-binding</keyword>
<keyword evidence="9" id="KW-0742">SOS response</keyword>
<comment type="function">
    <text evidence="9">The RecF protein is involved in DNA metabolism; it is required for DNA replication and normal SOS inducibility. RecF binds preferentially to single-stranded, linear DNA. It also seems to bind ATP.</text>
</comment>
<dbReference type="Proteomes" id="UP000254834">
    <property type="component" value="Chromosome"/>
</dbReference>
<dbReference type="RefSeq" id="WP_115585232.1">
    <property type="nucleotide sequence ID" value="NZ_CP025544.1"/>
</dbReference>
<evidence type="ECO:0000256" key="2">
    <source>
        <dbReference type="ARBA" id="ARBA00008016"/>
    </source>
</evidence>
<evidence type="ECO:0000256" key="6">
    <source>
        <dbReference type="ARBA" id="ARBA00022741"/>
    </source>
</evidence>
<reference evidence="11 12" key="1">
    <citation type="submission" date="2017-12" db="EMBL/GenBank/DDBJ databases">
        <title>Chromulinavorax destructans is a abundant pathogen of dominant heterotrophic picoflagllates.</title>
        <authorList>
            <person name="Deeg C.M."/>
            <person name="Zimmer M."/>
            <person name="Suttle C.A."/>
        </authorList>
    </citation>
    <scope>NUCLEOTIDE SEQUENCE [LARGE SCALE GENOMIC DNA]</scope>
    <source>
        <strain evidence="11 12">SeV1</strain>
    </source>
</reference>
<dbReference type="GO" id="GO:0005737">
    <property type="term" value="C:cytoplasm"/>
    <property type="evidence" value="ECO:0007669"/>
    <property type="project" value="UniProtKB-SubCell"/>
</dbReference>
<evidence type="ECO:0000256" key="4">
    <source>
        <dbReference type="ARBA" id="ARBA00022490"/>
    </source>
</evidence>